<protein>
    <recommendedName>
        <fullName evidence="2">Dienelactone hydrolase</fullName>
    </recommendedName>
</protein>
<dbReference type="EMBL" id="KU665241">
    <property type="protein sequence ID" value="AQY60895.1"/>
    <property type="molecule type" value="Genomic_DNA"/>
</dbReference>
<gene>
    <name evidence="1" type="primary">N758_1082</name>
</gene>
<dbReference type="SUPFAM" id="SSF54427">
    <property type="entry name" value="NTF2-like"/>
    <property type="match status" value="1"/>
</dbReference>
<dbReference type="InterPro" id="IPR032710">
    <property type="entry name" value="NTF2-like_dom_sf"/>
</dbReference>
<evidence type="ECO:0000313" key="1">
    <source>
        <dbReference type="EMBL" id="AQY60895.1"/>
    </source>
</evidence>
<dbReference type="PANTHER" id="PTHR38436">
    <property type="entry name" value="POLYKETIDE CYCLASE SNOAL-LIKE DOMAIN"/>
    <property type="match status" value="1"/>
</dbReference>
<sequence length="176" mass="19090">MSSPSLQAKLDAIFSAHMDAELVGDLDQTLATMAPNPHLVNVPTMVGGQGSRGVRAFYAKRLIGQFFPPDVMFETVSRTYSEERLIDEIIISFTHTSKIDWMLPGVEPTGKRVEAVFVVIVGIEGDKVSYEHIVWDQASVLVQLGLLDPKGLPVVGAGAAAKLRNPALPDPFFNEG</sequence>
<dbReference type="GO" id="GO:0030638">
    <property type="term" value="P:polyketide metabolic process"/>
    <property type="evidence" value="ECO:0007669"/>
    <property type="project" value="InterPro"/>
</dbReference>
<name>A0A1U9WX66_PLAAG</name>
<dbReference type="InterPro" id="IPR009959">
    <property type="entry name" value="Cyclase_SnoaL-like"/>
</dbReference>
<accession>A0A1U9WX66</accession>
<proteinExistence type="predicted"/>
<organism evidence="1">
    <name type="scientific">Planktothrix agardhii No758</name>
    <dbReference type="NCBI Taxonomy" id="1964479"/>
    <lineage>
        <taxon>Bacteria</taxon>
        <taxon>Bacillati</taxon>
        <taxon>Cyanobacteriota</taxon>
        <taxon>Cyanophyceae</taxon>
        <taxon>Oscillatoriophycideae</taxon>
        <taxon>Oscillatoriales</taxon>
        <taxon>Microcoleaceae</taxon>
        <taxon>Planktothrix</taxon>
    </lineage>
</organism>
<dbReference type="AlphaFoldDB" id="A0A1U9WX66"/>
<dbReference type="Gene3D" id="3.10.450.50">
    <property type="match status" value="1"/>
</dbReference>
<evidence type="ECO:0008006" key="2">
    <source>
        <dbReference type="Google" id="ProtNLM"/>
    </source>
</evidence>
<dbReference type="PANTHER" id="PTHR38436:SF3">
    <property type="entry name" value="CARBOXYMETHYLENEBUTENOLIDASE-RELATED"/>
    <property type="match status" value="1"/>
</dbReference>
<reference evidence="1" key="1">
    <citation type="journal article" date="2017" name="Front. Microbiol.">
        <title>Evolution of Anabaenopeptin Peptide Structural Variability in the Cyanobacterium Planktothrix.</title>
        <authorList>
            <person name="Entfellner E."/>
            <person name="Frei M."/>
            <person name="Christiansen G."/>
            <person name="Deng L."/>
            <person name="Blom J."/>
            <person name="Kurmayer R."/>
        </authorList>
    </citation>
    <scope>NUCLEOTIDE SEQUENCE</scope>
    <source>
        <strain evidence="1">No758</strain>
    </source>
</reference>